<protein>
    <submittedName>
        <fullName evidence="1">SGNH/GDSL hydrolase family protein</fullName>
    </submittedName>
</protein>
<keyword evidence="2" id="KW-1185">Reference proteome</keyword>
<dbReference type="CDD" id="cd00229">
    <property type="entry name" value="SGNH_hydrolase"/>
    <property type="match status" value="1"/>
</dbReference>
<dbReference type="Gene3D" id="3.40.50.1110">
    <property type="entry name" value="SGNH hydrolase"/>
    <property type="match status" value="1"/>
</dbReference>
<dbReference type="AlphaFoldDB" id="A0A7M1S5I0"/>
<gene>
    <name evidence="1" type="ORF">IMZ28_02325</name>
</gene>
<dbReference type="KEGG" id="sinu:IMZ28_02325"/>
<dbReference type="SUPFAM" id="SSF52266">
    <property type="entry name" value="SGNH hydrolase"/>
    <property type="match status" value="1"/>
</dbReference>
<dbReference type="RefSeq" id="WP_197549055.1">
    <property type="nucleotide sequence ID" value="NZ_CP063164.1"/>
</dbReference>
<accession>A0A7M1S5I0</accession>
<keyword evidence="1" id="KW-0378">Hydrolase</keyword>
<dbReference type="InterPro" id="IPR036514">
    <property type="entry name" value="SGNH_hydro_sf"/>
</dbReference>
<name>A0A7M1S5I0_9BACT</name>
<reference evidence="1 2" key="1">
    <citation type="submission" date="2020-10" db="EMBL/GenBank/DDBJ databases">
        <title>The genome of sulfurovum sp.</title>
        <authorList>
            <person name="Xie S."/>
            <person name="Shao Z."/>
            <person name="Jiang L."/>
        </authorList>
    </citation>
    <scope>NUCLEOTIDE SEQUENCE [LARGE SCALE GENOMIC DNA]</scope>
    <source>
        <strain evidence="1 2">ST-419</strain>
    </source>
</reference>
<dbReference type="Proteomes" id="UP000595074">
    <property type="component" value="Chromosome"/>
</dbReference>
<evidence type="ECO:0000313" key="1">
    <source>
        <dbReference type="EMBL" id="QOR62332.1"/>
    </source>
</evidence>
<dbReference type="GO" id="GO:0016788">
    <property type="term" value="F:hydrolase activity, acting on ester bonds"/>
    <property type="evidence" value="ECO:0007669"/>
    <property type="project" value="UniProtKB-ARBA"/>
</dbReference>
<evidence type="ECO:0000313" key="2">
    <source>
        <dbReference type="Proteomes" id="UP000595074"/>
    </source>
</evidence>
<proteinExistence type="predicted"/>
<dbReference type="EMBL" id="CP063164">
    <property type="protein sequence ID" value="QOR62332.1"/>
    <property type="molecule type" value="Genomic_DNA"/>
</dbReference>
<sequence>MAQVLALGDCNMSGDVKFKNNSYPERFSGCIGKSVKNAGYTMSTTREMQYLFKDHYTKECEIVLIQYGLVDSWKTFKYAPYVLYYPDNPLRKIFRKIVKKYKKIAKALKLNDLLGTQNVVGIEEYKKNIEQIISTVSKKTVILIDTVPNHQLFRNDEIVKYNDVLDKLSKQYNYCYKLDIYNEFLENMDKYYLDETHINDEGYEVITQKLVSLYQSIEESS</sequence>
<organism evidence="1 2">
    <name type="scientific">Sulfurovum indicum</name>
    <dbReference type="NCBI Taxonomy" id="2779528"/>
    <lineage>
        <taxon>Bacteria</taxon>
        <taxon>Pseudomonadati</taxon>
        <taxon>Campylobacterota</taxon>
        <taxon>Epsilonproteobacteria</taxon>
        <taxon>Campylobacterales</taxon>
        <taxon>Sulfurovaceae</taxon>
        <taxon>Sulfurovum</taxon>
    </lineage>
</organism>